<reference evidence="2 3" key="1">
    <citation type="submission" date="2011-11" db="EMBL/GenBank/DDBJ databases">
        <authorList>
            <person name="Gartemann K."/>
        </authorList>
    </citation>
    <scope>NUCLEOTIDE SEQUENCE [LARGE SCALE GENOMIC DNA]</scope>
    <source>
        <strain evidence="3">NCPPB 2581</strain>
    </source>
</reference>
<keyword evidence="1" id="KW-0812">Transmembrane</keyword>
<proteinExistence type="predicted"/>
<dbReference type="Proteomes" id="UP000012170">
    <property type="component" value="Chromosome"/>
</dbReference>
<accession>A0AAI9EJQ3</accession>
<evidence type="ECO:0000313" key="3">
    <source>
        <dbReference type="Proteomes" id="UP000012170"/>
    </source>
</evidence>
<evidence type="ECO:0000313" key="2">
    <source>
        <dbReference type="EMBL" id="CCE74799.1"/>
    </source>
</evidence>
<keyword evidence="1" id="KW-1133">Transmembrane helix</keyword>
<organism evidence="2 3">
    <name type="scientific">Clavibacter nebraskensis NCPPB 2581</name>
    <dbReference type="NCBI Taxonomy" id="1097677"/>
    <lineage>
        <taxon>Bacteria</taxon>
        <taxon>Bacillati</taxon>
        <taxon>Actinomycetota</taxon>
        <taxon>Actinomycetes</taxon>
        <taxon>Micrococcales</taxon>
        <taxon>Microbacteriaceae</taxon>
        <taxon>Clavibacter</taxon>
    </lineage>
</organism>
<dbReference type="AlphaFoldDB" id="A0AAI9EJQ3"/>
<gene>
    <name evidence="2" type="ORF">CMN_00843</name>
</gene>
<reference evidence="3" key="2">
    <citation type="submission" date="2013-04" db="EMBL/GenBank/DDBJ databases">
        <title>The genome sequence of the maize-pathogen Clavibacter michiganensis subsp. nebraskensis.</title>
        <authorList>
            <person name="Gartemann K.H."/>
            <person name="Blom J."/>
            <person name="Dreiseikelmann B."/>
            <person name="Fluegel M."/>
            <person name="Jaenicke S."/>
            <person name="Linke B."/>
            <person name="Sczcepanowski R."/>
            <person name="Wittmann J."/>
            <person name="Goesmann A."/>
            <person name="Puehler A."/>
            <person name="Eichenlaub R."/>
            <person name="Rueckert C."/>
        </authorList>
    </citation>
    <scope>NUCLEOTIDE SEQUENCE [LARGE SCALE GENOMIC DNA]</scope>
    <source>
        <strain evidence="3">NCPPB 2581</strain>
    </source>
</reference>
<keyword evidence="1" id="KW-0472">Membrane</keyword>
<protein>
    <submittedName>
        <fullName evidence="2">Uncharacterized protein</fullName>
    </submittedName>
</protein>
<dbReference type="EMBL" id="HE614873">
    <property type="protein sequence ID" value="CCE74799.1"/>
    <property type="molecule type" value="Genomic_DNA"/>
</dbReference>
<feature type="transmembrane region" description="Helical" evidence="1">
    <location>
        <begin position="27"/>
        <end position="46"/>
    </location>
</feature>
<dbReference type="KEGG" id="cmc:CMN_00843"/>
<evidence type="ECO:0000256" key="1">
    <source>
        <dbReference type="SAM" id="Phobius"/>
    </source>
</evidence>
<feature type="transmembrane region" description="Helical" evidence="1">
    <location>
        <begin position="157"/>
        <end position="185"/>
    </location>
</feature>
<sequence>MRKCRGNASSRRLSFGNDVETPFRRPLARFGPIVVTVIAASLLYAAPAHASEHAAAGGASQSMEALVTSVKPESVSELVHELDASRLPASFTVESGVAVREYRVGSGVTVIVPEVLGDSQHGPLSSSLIAAGYDKRRGVYISFNKTDQTALASGAGAALGAAICFAGPVACGIAATVIAVALVYINDRGLCAGNRELRIDTATLRGRCV</sequence>
<name>A0AAI9EJQ3_9MICO</name>